<dbReference type="EMBL" id="JBFAUK010000003">
    <property type="protein sequence ID" value="MEV5505749.1"/>
    <property type="molecule type" value="Genomic_DNA"/>
</dbReference>
<proteinExistence type="predicted"/>
<protein>
    <submittedName>
        <fullName evidence="2">DUF397 domain-containing protein</fullName>
    </submittedName>
</protein>
<accession>A0ABV3JS86</accession>
<dbReference type="Pfam" id="PF04149">
    <property type="entry name" value="DUF397"/>
    <property type="match status" value="1"/>
</dbReference>
<evidence type="ECO:0000313" key="3">
    <source>
        <dbReference type="Proteomes" id="UP001552594"/>
    </source>
</evidence>
<name>A0ABV3JS86_STRON</name>
<comment type="caution">
    <text evidence="2">The sequence shown here is derived from an EMBL/GenBank/DDBJ whole genome shotgun (WGS) entry which is preliminary data.</text>
</comment>
<evidence type="ECO:0000259" key="1">
    <source>
        <dbReference type="Pfam" id="PF04149"/>
    </source>
</evidence>
<reference evidence="2 3" key="1">
    <citation type="submission" date="2024-06" db="EMBL/GenBank/DDBJ databases">
        <title>The Natural Products Discovery Center: Release of the First 8490 Sequenced Strains for Exploring Actinobacteria Biosynthetic Diversity.</title>
        <authorList>
            <person name="Kalkreuter E."/>
            <person name="Kautsar S.A."/>
            <person name="Yang D."/>
            <person name="Bader C.D."/>
            <person name="Teijaro C.N."/>
            <person name="Fluegel L."/>
            <person name="Davis C.M."/>
            <person name="Simpson J.R."/>
            <person name="Lauterbach L."/>
            <person name="Steele A.D."/>
            <person name="Gui C."/>
            <person name="Meng S."/>
            <person name="Li G."/>
            <person name="Viehrig K."/>
            <person name="Ye F."/>
            <person name="Su P."/>
            <person name="Kiefer A.F."/>
            <person name="Nichols A."/>
            <person name="Cepeda A.J."/>
            <person name="Yan W."/>
            <person name="Fan B."/>
            <person name="Jiang Y."/>
            <person name="Adhikari A."/>
            <person name="Zheng C.-J."/>
            <person name="Schuster L."/>
            <person name="Cowan T.M."/>
            <person name="Smanski M.J."/>
            <person name="Chevrette M.G."/>
            <person name="De Carvalho L.P.S."/>
            <person name="Shen B."/>
        </authorList>
    </citation>
    <scope>NUCLEOTIDE SEQUENCE [LARGE SCALE GENOMIC DNA]</scope>
    <source>
        <strain evidence="2 3">NPDC052347</strain>
    </source>
</reference>
<feature type="domain" description="DUF397" evidence="1">
    <location>
        <begin position="5"/>
        <end position="55"/>
    </location>
</feature>
<dbReference type="RefSeq" id="WP_109282959.1">
    <property type="nucleotide sequence ID" value="NZ_JBFAUK010000003.1"/>
</dbReference>
<sequence length="60" mass="6268">MTTCDWQKSSYSAAGANCVNIAATSDGLLLRESDDPSAVLDLTGGQLRALIRAIRRGTVG</sequence>
<dbReference type="InterPro" id="IPR007278">
    <property type="entry name" value="DUF397"/>
</dbReference>
<gene>
    <name evidence="2" type="ORF">AB0L16_04635</name>
</gene>
<keyword evidence="3" id="KW-1185">Reference proteome</keyword>
<dbReference type="Proteomes" id="UP001552594">
    <property type="component" value="Unassembled WGS sequence"/>
</dbReference>
<evidence type="ECO:0000313" key="2">
    <source>
        <dbReference type="EMBL" id="MEV5505749.1"/>
    </source>
</evidence>
<organism evidence="2 3">
    <name type="scientific">Streptomyces orinoci</name>
    <name type="common">Streptoverticillium orinoci</name>
    <dbReference type="NCBI Taxonomy" id="67339"/>
    <lineage>
        <taxon>Bacteria</taxon>
        <taxon>Bacillati</taxon>
        <taxon>Actinomycetota</taxon>
        <taxon>Actinomycetes</taxon>
        <taxon>Kitasatosporales</taxon>
        <taxon>Streptomycetaceae</taxon>
        <taxon>Streptomyces</taxon>
    </lineage>
</organism>